<accession>A0A1I7ZJB7</accession>
<protein>
    <submittedName>
        <fullName evidence="3">Transposase</fullName>
    </submittedName>
</protein>
<name>A0A1I7ZJB7_9BILA</name>
<dbReference type="Proteomes" id="UP000095287">
    <property type="component" value="Unplaced"/>
</dbReference>
<dbReference type="WBParaSite" id="L893_g26867.t1">
    <property type="protein sequence ID" value="L893_g26867.t1"/>
    <property type="gene ID" value="L893_g26867"/>
</dbReference>
<keyword evidence="2" id="KW-1185">Reference proteome</keyword>
<evidence type="ECO:0000256" key="1">
    <source>
        <dbReference type="SAM" id="MobiDB-lite"/>
    </source>
</evidence>
<evidence type="ECO:0000313" key="3">
    <source>
        <dbReference type="WBParaSite" id="L893_g26867.t1"/>
    </source>
</evidence>
<dbReference type="AlphaFoldDB" id="A0A1I7ZJB7"/>
<reference evidence="3" key="1">
    <citation type="submission" date="2016-11" db="UniProtKB">
        <authorList>
            <consortium name="WormBaseParasite"/>
        </authorList>
    </citation>
    <scope>IDENTIFICATION</scope>
</reference>
<proteinExistence type="predicted"/>
<evidence type="ECO:0000313" key="2">
    <source>
        <dbReference type="Proteomes" id="UP000095287"/>
    </source>
</evidence>
<feature type="region of interest" description="Disordered" evidence="1">
    <location>
        <begin position="1"/>
        <end position="34"/>
    </location>
</feature>
<sequence length="90" mass="9723">MPGGIITREPGKANANMTPRYSNHGHYDDTISSPLTLPTQATSGAVDFRWRADVAAMNGARLPTNRMYAWLPTYPPGAPTRQPVTSPGRA</sequence>
<organism evidence="2 3">
    <name type="scientific">Steinernema glaseri</name>
    <dbReference type="NCBI Taxonomy" id="37863"/>
    <lineage>
        <taxon>Eukaryota</taxon>
        <taxon>Metazoa</taxon>
        <taxon>Ecdysozoa</taxon>
        <taxon>Nematoda</taxon>
        <taxon>Chromadorea</taxon>
        <taxon>Rhabditida</taxon>
        <taxon>Tylenchina</taxon>
        <taxon>Panagrolaimomorpha</taxon>
        <taxon>Strongyloidoidea</taxon>
        <taxon>Steinernematidae</taxon>
        <taxon>Steinernema</taxon>
    </lineage>
</organism>